<keyword evidence="3" id="KW-1185">Reference proteome</keyword>
<gene>
    <name evidence="2" type="ORF">ABVK25_007996</name>
</gene>
<sequence>MDTAIFNGALRGKIAVLWAEIKLIREVAQDKETMVLGMTASFGEIDSGTAMVCLNSDEIFEEPEPQKMWETVIHELVYTYLDITCGNFEPHLVGVAKDALYQWGPKMMSVMPLWVKCSLEGDEEVINELRASMANTSKITEPKDEEDTAEPESSTTDLAKEEMREELNKD</sequence>
<feature type="compositionally biased region" description="Basic and acidic residues" evidence="1">
    <location>
        <begin position="158"/>
        <end position="170"/>
    </location>
</feature>
<evidence type="ECO:0000313" key="3">
    <source>
        <dbReference type="Proteomes" id="UP001590951"/>
    </source>
</evidence>
<protein>
    <submittedName>
        <fullName evidence="2">Uncharacterized protein</fullName>
    </submittedName>
</protein>
<comment type="caution">
    <text evidence="2">The sequence shown here is derived from an EMBL/GenBank/DDBJ whole genome shotgun (WGS) entry which is preliminary data.</text>
</comment>
<evidence type="ECO:0000256" key="1">
    <source>
        <dbReference type="SAM" id="MobiDB-lite"/>
    </source>
</evidence>
<accession>A0ABR4B2P1</accession>
<feature type="region of interest" description="Disordered" evidence="1">
    <location>
        <begin position="133"/>
        <end position="170"/>
    </location>
</feature>
<proteinExistence type="predicted"/>
<reference evidence="2 3" key="1">
    <citation type="submission" date="2024-09" db="EMBL/GenBank/DDBJ databases">
        <title>Rethinking Asexuality: The Enigmatic Case of Functional Sexual Genes in Lepraria (Stereocaulaceae).</title>
        <authorList>
            <person name="Doellman M."/>
            <person name="Sun Y."/>
            <person name="Barcenas-Pena A."/>
            <person name="Lumbsch H.T."/>
            <person name="Grewe F."/>
        </authorList>
    </citation>
    <scope>NUCLEOTIDE SEQUENCE [LARGE SCALE GENOMIC DNA]</scope>
    <source>
        <strain evidence="2 3">Grewe 0041</strain>
    </source>
</reference>
<name>A0ABR4B2P1_9LECA</name>
<dbReference type="EMBL" id="JBHFEH010000032">
    <property type="protein sequence ID" value="KAL2051840.1"/>
    <property type="molecule type" value="Genomic_DNA"/>
</dbReference>
<dbReference type="Proteomes" id="UP001590951">
    <property type="component" value="Unassembled WGS sequence"/>
</dbReference>
<evidence type="ECO:0000313" key="2">
    <source>
        <dbReference type="EMBL" id="KAL2051840.1"/>
    </source>
</evidence>
<organism evidence="2 3">
    <name type="scientific">Lepraria finkii</name>
    <dbReference type="NCBI Taxonomy" id="1340010"/>
    <lineage>
        <taxon>Eukaryota</taxon>
        <taxon>Fungi</taxon>
        <taxon>Dikarya</taxon>
        <taxon>Ascomycota</taxon>
        <taxon>Pezizomycotina</taxon>
        <taxon>Lecanoromycetes</taxon>
        <taxon>OSLEUM clade</taxon>
        <taxon>Lecanoromycetidae</taxon>
        <taxon>Lecanorales</taxon>
        <taxon>Lecanorineae</taxon>
        <taxon>Stereocaulaceae</taxon>
        <taxon>Lepraria</taxon>
    </lineage>
</organism>